<dbReference type="InterPro" id="IPR051267">
    <property type="entry name" value="STEAP_metalloreductase"/>
</dbReference>
<dbReference type="PANTHER" id="PTHR14239">
    <property type="entry name" value="DUDULIN-RELATED"/>
    <property type="match status" value="1"/>
</dbReference>
<dbReference type="GO" id="GO:0052851">
    <property type="term" value="F:ferric-chelate reductase (NADPH) activity"/>
    <property type="evidence" value="ECO:0007669"/>
    <property type="project" value="TreeGrafter"/>
</dbReference>
<keyword evidence="4" id="KW-1185">Reference proteome</keyword>
<dbReference type="GO" id="GO:0005886">
    <property type="term" value="C:plasma membrane"/>
    <property type="evidence" value="ECO:0007669"/>
    <property type="project" value="TreeGrafter"/>
</dbReference>
<dbReference type="EMBL" id="JACNMF010000004">
    <property type="protein sequence ID" value="MBC3759401.1"/>
    <property type="molecule type" value="Genomic_DNA"/>
</dbReference>
<dbReference type="GO" id="GO:0015677">
    <property type="term" value="P:copper ion import"/>
    <property type="evidence" value="ECO:0007669"/>
    <property type="project" value="TreeGrafter"/>
</dbReference>
<comment type="caution">
    <text evidence="3">The sequence shown here is derived from an EMBL/GenBank/DDBJ whole genome shotgun (WGS) entry which is preliminary data.</text>
</comment>
<dbReference type="SUPFAM" id="SSF51735">
    <property type="entry name" value="NAD(P)-binding Rossmann-fold domains"/>
    <property type="match status" value="1"/>
</dbReference>
<feature type="domain" description="Pyrroline-5-carboxylate reductase catalytic N-terminal" evidence="2">
    <location>
        <begin position="3"/>
        <end position="92"/>
    </location>
</feature>
<dbReference type="AlphaFoldDB" id="A0A923HDX9"/>
<dbReference type="Pfam" id="PF03807">
    <property type="entry name" value="F420_oxidored"/>
    <property type="match status" value="1"/>
</dbReference>
<accession>A0A923HDX9</accession>
<dbReference type="GO" id="GO:0008823">
    <property type="term" value="F:cupric reductase (NADH) activity"/>
    <property type="evidence" value="ECO:0007669"/>
    <property type="project" value="TreeGrafter"/>
</dbReference>
<protein>
    <submittedName>
        <fullName evidence="3">NADPH-dependent F420 reductase</fullName>
    </submittedName>
</protein>
<proteinExistence type="predicted"/>
<gene>
    <name evidence="3" type="ORF">H7U19_13360</name>
</gene>
<organism evidence="3 4">
    <name type="scientific">Hyunsoonleella aquatilis</name>
    <dbReference type="NCBI Taxonomy" id="2762758"/>
    <lineage>
        <taxon>Bacteria</taxon>
        <taxon>Pseudomonadati</taxon>
        <taxon>Bacteroidota</taxon>
        <taxon>Flavobacteriia</taxon>
        <taxon>Flavobacteriales</taxon>
        <taxon>Flavobacteriaceae</taxon>
    </lineage>
</organism>
<evidence type="ECO:0000259" key="2">
    <source>
        <dbReference type="Pfam" id="PF03807"/>
    </source>
</evidence>
<dbReference type="Proteomes" id="UP000656244">
    <property type="component" value="Unassembled WGS sequence"/>
</dbReference>
<dbReference type="PANTHER" id="PTHR14239:SF0">
    <property type="entry name" value="F420-DEPENDENT NADP REDUCTASE"/>
    <property type="match status" value="1"/>
</dbReference>
<evidence type="ECO:0000313" key="3">
    <source>
        <dbReference type="EMBL" id="MBC3759401.1"/>
    </source>
</evidence>
<evidence type="ECO:0000313" key="4">
    <source>
        <dbReference type="Proteomes" id="UP000656244"/>
    </source>
</evidence>
<keyword evidence="1" id="KW-0560">Oxidoreductase</keyword>
<reference evidence="3" key="1">
    <citation type="submission" date="2020-08" db="EMBL/GenBank/DDBJ databases">
        <title>Hyunsoonleella sp. strain SJ7 genome sequencing and assembly.</title>
        <authorList>
            <person name="Kim I."/>
        </authorList>
    </citation>
    <scope>NUCLEOTIDE SEQUENCE</scope>
    <source>
        <strain evidence="3">SJ7</strain>
    </source>
</reference>
<dbReference type="InterPro" id="IPR036291">
    <property type="entry name" value="NAD(P)-bd_dom_sf"/>
</dbReference>
<evidence type="ECO:0000256" key="1">
    <source>
        <dbReference type="ARBA" id="ARBA00023002"/>
    </source>
</evidence>
<dbReference type="Gene3D" id="3.40.50.720">
    <property type="entry name" value="NAD(P)-binding Rossmann-like Domain"/>
    <property type="match status" value="1"/>
</dbReference>
<sequence>MTLAFIGIGNVGFSLANNLEKNGYEIIVAHNDIKSETVKGALSKNPNFKVDSIQNAIDKADIVFLATPFSANESILKLLDFKGKILVDCTNPVGPGISHGLKSTISGAEKVQELAPSAKVIKAFTIYGFENFKNSEYPNYNVKPVMLVAGNDSTSKSKLKPLVNDLGFQMKDTGNLDQALHLEHMTLLWVKMVRRDGHRPNFVWGYLER</sequence>
<dbReference type="InterPro" id="IPR028939">
    <property type="entry name" value="P5C_Rdtase_cat_N"/>
</dbReference>
<name>A0A923HDX9_9FLAO</name>